<dbReference type="PANTHER" id="PTHR48081">
    <property type="entry name" value="AB HYDROLASE SUPERFAMILY PROTEIN C4A8.06C"/>
    <property type="match status" value="1"/>
</dbReference>
<dbReference type="InterPro" id="IPR029058">
    <property type="entry name" value="AB_hydrolase_fold"/>
</dbReference>
<feature type="domain" description="BD-FAE-like" evidence="2">
    <location>
        <begin position="55"/>
        <end position="241"/>
    </location>
</feature>
<dbReference type="PROSITE" id="PS51257">
    <property type="entry name" value="PROKAR_LIPOPROTEIN"/>
    <property type="match status" value="1"/>
</dbReference>
<dbReference type="GO" id="GO:0016787">
    <property type="term" value="F:hydrolase activity"/>
    <property type="evidence" value="ECO:0007669"/>
    <property type="project" value="UniProtKB-KW"/>
</dbReference>
<comment type="caution">
    <text evidence="3">The sequence shown here is derived from an EMBL/GenBank/DDBJ whole genome shotgun (WGS) entry which is preliminary data.</text>
</comment>
<dbReference type="SUPFAM" id="SSF53474">
    <property type="entry name" value="alpha/beta-Hydrolases"/>
    <property type="match status" value="1"/>
</dbReference>
<dbReference type="EMBL" id="JAAVXB010000017">
    <property type="protein sequence ID" value="NKF24610.1"/>
    <property type="molecule type" value="Genomic_DNA"/>
</dbReference>
<organism evidence="3 4">
    <name type="scientific">Solimonas marina</name>
    <dbReference type="NCBI Taxonomy" id="2714601"/>
    <lineage>
        <taxon>Bacteria</taxon>
        <taxon>Pseudomonadati</taxon>
        <taxon>Pseudomonadota</taxon>
        <taxon>Gammaproteobacteria</taxon>
        <taxon>Nevskiales</taxon>
        <taxon>Nevskiaceae</taxon>
        <taxon>Solimonas</taxon>
    </lineage>
</organism>
<evidence type="ECO:0000259" key="2">
    <source>
        <dbReference type="Pfam" id="PF20434"/>
    </source>
</evidence>
<accession>A0A969WEF6</accession>
<name>A0A969WEF6_9GAMM</name>
<dbReference type="Gene3D" id="3.40.50.1820">
    <property type="entry name" value="alpha/beta hydrolase"/>
    <property type="match status" value="1"/>
</dbReference>
<protein>
    <submittedName>
        <fullName evidence="3">Alpha/beta hydrolase</fullName>
    </submittedName>
</protein>
<dbReference type="PANTHER" id="PTHR48081:SF13">
    <property type="entry name" value="ALPHA_BETA HYDROLASE"/>
    <property type="match status" value="1"/>
</dbReference>
<dbReference type="Proteomes" id="UP000653472">
    <property type="component" value="Unassembled WGS sequence"/>
</dbReference>
<reference evidence="3" key="1">
    <citation type="submission" date="2020-03" db="EMBL/GenBank/DDBJ databases">
        <title>Solimonas marina sp. nov., isolated from deep seawater of the Pacific Ocean.</title>
        <authorList>
            <person name="Liu X."/>
            <person name="Lai Q."/>
            <person name="Sun F."/>
            <person name="Gai Y."/>
            <person name="Li G."/>
            <person name="Shao Z."/>
        </authorList>
    </citation>
    <scope>NUCLEOTIDE SEQUENCE</scope>
    <source>
        <strain evidence="3">C16B3</strain>
    </source>
</reference>
<evidence type="ECO:0000313" key="3">
    <source>
        <dbReference type="EMBL" id="NKF24610.1"/>
    </source>
</evidence>
<sequence>MLRHSSLAAALLMGGCTLHQGRPDVPVPEPTRTDYRVIRNVIVSPPDWPQPLAADIYQPRGDGPFPAVLVLYGGGWHSGDRTQLKSIAKQLARRGYVAVAGSYRLAPDHIWPTQLRDVQLDVRWMRTHAAQWRIDPQRIGAWGYSAGAHLAALLGGISARDALYDADARVEAVVAGGTPSDLTKFPGGTLVPQFIGGTRDTHYAQYQAASPVHYVSAGDPPVFLYHGGFDRLVPPDHATDYRALLDAAGVPCELMILRGRGHITAFLTDGAAVDAALEFLDRRLRDDAGP</sequence>
<keyword evidence="4" id="KW-1185">Reference proteome</keyword>
<proteinExistence type="predicted"/>
<keyword evidence="1 3" id="KW-0378">Hydrolase</keyword>
<evidence type="ECO:0000313" key="4">
    <source>
        <dbReference type="Proteomes" id="UP000653472"/>
    </source>
</evidence>
<gene>
    <name evidence="3" type="ORF">G7Y82_20065</name>
</gene>
<dbReference type="RefSeq" id="WP_168149919.1">
    <property type="nucleotide sequence ID" value="NZ_JAAVXB010000017.1"/>
</dbReference>
<dbReference type="Pfam" id="PF20434">
    <property type="entry name" value="BD-FAE"/>
    <property type="match status" value="1"/>
</dbReference>
<dbReference type="InterPro" id="IPR050300">
    <property type="entry name" value="GDXG_lipolytic_enzyme"/>
</dbReference>
<dbReference type="AlphaFoldDB" id="A0A969WEF6"/>
<evidence type="ECO:0000256" key="1">
    <source>
        <dbReference type="ARBA" id="ARBA00022801"/>
    </source>
</evidence>
<dbReference type="InterPro" id="IPR049492">
    <property type="entry name" value="BD-FAE-like_dom"/>
</dbReference>